<dbReference type="EMBL" id="BMKX01000008">
    <property type="protein sequence ID" value="GGJ68907.1"/>
    <property type="molecule type" value="Genomic_DNA"/>
</dbReference>
<organism evidence="1 2">
    <name type="scientific">Glutamicibacter ardleyensis</name>
    <dbReference type="NCBI Taxonomy" id="225894"/>
    <lineage>
        <taxon>Bacteria</taxon>
        <taxon>Bacillati</taxon>
        <taxon>Actinomycetota</taxon>
        <taxon>Actinomycetes</taxon>
        <taxon>Micrococcales</taxon>
        <taxon>Micrococcaceae</taxon>
        <taxon>Glutamicibacter</taxon>
    </lineage>
</organism>
<accession>A0ABQ2DR47</accession>
<name>A0ABQ2DR47_9MICC</name>
<sequence>MRLSRKQDVTLKPAMLRAKALAAGKIRASLNVSVFALDSSLPAETLAGFLQAQFQELSLSSQVRAAGPERVQAALTGHFTKADVLVVLGGTSAKAEPALMDLVQWLLLNGQTSLAENLLYAQLGSAKSGTVAPVFERVILPLDFAERVQQSGRRFPWAASSHDQWALADAVLTYATGLAAE</sequence>
<dbReference type="Proteomes" id="UP000606115">
    <property type="component" value="Unassembled WGS sequence"/>
</dbReference>
<dbReference type="RefSeq" id="WP_188686633.1">
    <property type="nucleotide sequence ID" value="NZ_BMKX01000008.1"/>
</dbReference>
<evidence type="ECO:0008006" key="3">
    <source>
        <dbReference type="Google" id="ProtNLM"/>
    </source>
</evidence>
<gene>
    <name evidence="1" type="ORF">GCM10007173_29480</name>
</gene>
<dbReference type="GeneID" id="303305294"/>
<protein>
    <recommendedName>
        <fullName evidence="3">NADPH-dependent FMN reductase-like domain-containing protein</fullName>
    </recommendedName>
</protein>
<keyword evidence="2" id="KW-1185">Reference proteome</keyword>
<comment type="caution">
    <text evidence="1">The sequence shown here is derived from an EMBL/GenBank/DDBJ whole genome shotgun (WGS) entry which is preliminary data.</text>
</comment>
<proteinExistence type="predicted"/>
<evidence type="ECO:0000313" key="1">
    <source>
        <dbReference type="EMBL" id="GGJ68907.1"/>
    </source>
</evidence>
<reference evidence="2" key="1">
    <citation type="journal article" date="2019" name="Int. J. Syst. Evol. Microbiol.">
        <title>The Global Catalogue of Microorganisms (GCM) 10K type strain sequencing project: providing services to taxonomists for standard genome sequencing and annotation.</title>
        <authorList>
            <consortium name="The Broad Institute Genomics Platform"/>
            <consortium name="The Broad Institute Genome Sequencing Center for Infectious Disease"/>
            <person name="Wu L."/>
            <person name="Ma J."/>
        </authorList>
    </citation>
    <scope>NUCLEOTIDE SEQUENCE [LARGE SCALE GENOMIC DNA]</scope>
    <source>
        <strain evidence="2">CGMCC 1.3685</strain>
    </source>
</reference>
<evidence type="ECO:0000313" key="2">
    <source>
        <dbReference type="Proteomes" id="UP000606115"/>
    </source>
</evidence>